<dbReference type="EMBL" id="FLTS01000001">
    <property type="protein sequence ID" value="SBV35990.1"/>
    <property type="molecule type" value="Genomic_DNA"/>
</dbReference>
<name>A0A1Y5Q184_9GAMM</name>
<gene>
    <name evidence="2" type="primary">rstA</name>
    <name evidence="2" type="ORF">STPYR_10920</name>
</gene>
<feature type="domain" description="Replication initiation protein-like C-terminal" evidence="1">
    <location>
        <begin position="198"/>
        <end position="360"/>
    </location>
</feature>
<reference evidence="2" key="1">
    <citation type="submission" date="2016-03" db="EMBL/GenBank/DDBJ databases">
        <authorList>
            <person name="Ploux O."/>
        </authorList>
    </citation>
    <scope>NUCLEOTIDE SEQUENCE</scope>
    <source>
        <strain evidence="2">UC10</strain>
    </source>
</reference>
<dbReference type="AlphaFoldDB" id="A0A1Y5Q184"/>
<sequence length="398" mass="43200">MADLSHLDADVQSVAGVRPAFDLIVNGARVRAIDGSSKETRLAVAMLPPAAQRGDVLRLPSRYAFSPAGTGEKGQVAEIGPGSNTGQKSVAKDQGAIIDFLTIVFPLAAAEDVRCTNLDLLLFRIFGFRGEVVAGAIREKQWNFYPLSAVLVDREGELVGRVGLGGNKETICISLSGAGCKWVTRWEQVCRQLGVLRAKISRVDVAHDDYDGQRLDVHALRERAAAGDFGEGGCPPRHRFISDEGHGTGCTLYVGGKGHKELCVYEKGKQMGLPSSPWVRAEVRLYGKHVEVPHDVVVNPAAYLRGAYSVLNSLIQGVCTRLKTIRKQVECSAEAAVAWLNRQAGPMLNVLREAFGHSWADFAEARVLRDGHPGRFRGIAKGEPLHRYVREELCLSAA</sequence>
<organism evidence="2">
    <name type="scientific">uncultured Stenotrophomonas sp</name>
    <dbReference type="NCBI Taxonomy" id="165438"/>
    <lineage>
        <taxon>Bacteria</taxon>
        <taxon>Pseudomonadati</taxon>
        <taxon>Pseudomonadota</taxon>
        <taxon>Gammaproteobacteria</taxon>
        <taxon>Lysobacterales</taxon>
        <taxon>Lysobacteraceae</taxon>
        <taxon>Stenotrophomonas</taxon>
        <taxon>environmental samples</taxon>
    </lineage>
</organism>
<evidence type="ECO:0000259" key="1">
    <source>
        <dbReference type="Pfam" id="PF02486"/>
    </source>
</evidence>
<dbReference type="InterPro" id="IPR003491">
    <property type="entry name" value="REP-like_C"/>
</dbReference>
<accession>A0A1Y5Q184</accession>
<dbReference type="Pfam" id="PF02486">
    <property type="entry name" value="Rep_trans"/>
    <property type="match status" value="1"/>
</dbReference>
<evidence type="ECO:0000313" key="2">
    <source>
        <dbReference type="EMBL" id="SBV35990.1"/>
    </source>
</evidence>
<protein>
    <submittedName>
        <fullName evidence="2">Phage replication protein</fullName>
    </submittedName>
</protein>
<proteinExistence type="predicted"/>